<gene>
    <name evidence="1" type="ORF">SDC9_145685</name>
</gene>
<comment type="caution">
    <text evidence="1">The sequence shown here is derived from an EMBL/GenBank/DDBJ whole genome shotgun (WGS) entry which is preliminary data.</text>
</comment>
<proteinExistence type="predicted"/>
<name>A0A645E999_9ZZZZ</name>
<evidence type="ECO:0000313" key="1">
    <source>
        <dbReference type="EMBL" id="MPM98497.1"/>
    </source>
</evidence>
<sequence>MLQIGVHNHHIIPCRFLQAGIHRRFLAEIFGKGNIFYFSIVQSIFFQYGQGAVFAAVVNKEKLIAGIPHSF</sequence>
<organism evidence="1">
    <name type="scientific">bioreactor metagenome</name>
    <dbReference type="NCBI Taxonomy" id="1076179"/>
    <lineage>
        <taxon>unclassified sequences</taxon>
        <taxon>metagenomes</taxon>
        <taxon>ecological metagenomes</taxon>
    </lineage>
</organism>
<accession>A0A645E999</accession>
<reference evidence="1" key="1">
    <citation type="submission" date="2019-08" db="EMBL/GenBank/DDBJ databases">
        <authorList>
            <person name="Kucharzyk K."/>
            <person name="Murdoch R.W."/>
            <person name="Higgins S."/>
            <person name="Loffler F."/>
        </authorList>
    </citation>
    <scope>NUCLEOTIDE SEQUENCE</scope>
</reference>
<dbReference type="EMBL" id="VSSQ01044658">
    <property type="protein sequence ID" value="MPM98497.1"/>
    <property type="molecule type" value="Genomic_DNA"/>
</dbReference>
<protein>
    <submittedName>
        <fullName evidence="1">Uncharacterized protein</fullName>
    </submittedName>
</protein>
<dbReference type="AlphaFoldDB" id="A0A645E999"/>